<feature type="domain" description="S5 DRBM" evidence="6">
    <location>
        <begin position="147"/>
        <end position="210"/>
    </location>
</feature>
<comment type="similarity">
    <text evidence="1 5">Belongs to the universal ribosomal protein uS5 family.</text>
</comment>
<dbReference type="InterPro" id="IPR005324">
    <property type="entry name" value="Ribosomal_uS5_C"/>
</dbReference>
<dbReference type="InterPro" id="IPR013810">
    <property type="entry name" value="Ribosomal_uS5_N"/>
</dbReference>
<dbReference type="SUPFAM" id="SSF54768">
    <property type="entry name" value="dsRNA-binding domain-like"/>
    <property type="match status" value="1"/>
</dbReference>
<dbReference type="GO" id="GO:0006412">
    <property type="term" value="P:translation"/>
    <property type="evidence" value="ECO:0007669"/>
    <property type="project" value="InterPro"/>
</dbReference>
<evidence type="ECO:0000256" key="5">
    <source>
        <dbReference type="RuleBase" id="RU003823"/>
    </source>
</evidence>
<dbReference type="PROSITE" id="PS50881">
    <property type="entry name" value="S5_DSRBD"/>
    <property type="match status" value="1"/>
</dbReference>
<dbReference type="Pfam" id="PF00333">
    <property type="entry name" value="Ribosomal_S5"/>
    <property type="match status" value="1"/>
</dbReference>
<evidence type="ECO:0000256" key="4">
    <source>
        <dbReference type="PROSITE-ProRule" id="PRU00268"/>
    </source>
</evidence>
<dbReference type="GO" id="GO:0005737">
    <property type="term" value="C:cytoplasm"/>
    <property type="evidence" value="ECO:0007669"/>
    <property type="project" value="UniProtKB-ARBA"/>
</dbReference>
<dbReference type="FunFam" id="3.30.230.10:FF:000002">
    <property type="entry name" value="30S ribosomal protein S5"/>
    <property type="match status" value="1"/>
</dbReference>
<evidence type="ECO:0000259" key="6">
    <source>
        <dbReference type="PROSITE" id="PS50881"/>
    </source>
</evidence>
<dbReference type="PANTHER" id="PTHR48277">
    <property type="entry name" value="MITOCHONDRIAL RIBOSOMAL PROTEIN S5"/>
    <property type="match status" value="1"/>
</dbReference>
<accession>A0A4Q9MF25</accession>
<dbReference type="PANTHER" id="PTHR48277:SF1">
    <property type="entry name" value="MITOCHONDRIAL RIBOSOMAL PROTEIN S5"/>
    <property type="match status" value="1"/>
</dbReference>
<dbReference type="Gene3D" id="3.30.230.10">
    <property type="match status" value="1"/>
</dbReference>
<evidence type="ECO:0000256" key="1">
    <source>
        <dbReference type="ARBA" id="ARBA00008945"/>
    </source>
</evidence>
<dbReference type="GO" id="GO:0003735">
    <property type="term" value="F:structural constituent of ribosome"/>
    <property type="evidence" value="ECO:0007669"/>
    <property type="project" value="UniProtKB-UniRule"/>
</dbReference>
<name>A0A4Q9MF25_9APHY</name>
<dbReference type="Pfam" id="PF03719">
    <property type="entry name" value="Ribosomal_S5_C"/>
    <property type="match status" value="1"/>
</dbReference>
<proteinExistence type="inferred from homology"/>
<evidence type="ECO:0000256" key="3">
    <source>
        <dbReference type="ARBA" id="ARBA00023274"/>
    </source>
</evidence>
<dbReference type="Proteomes" id="UP000292957">
    <property type="component" value="Unassembled WGS sequence"/>
</dbReference>
<dbReference type="GO" id="GO:0003723">
    <property type="term" value="F:RNA binding"/>
    <property type="evidence" value="ECO:0007669"/>
    <property type="project" value="InterPro"/>
</dbReference>
<organism evidence="7">
    <name type="scientific">Dichomitus squalens</name>
    <dbReference type="NCBI Taxonomy" id="114155"/>
    <lineage>
        <taxon>Eukaryota</taxon>
        <taxon>Fungi</taxon>
        <taxon>Dikarya</taxon>
        <taxon>Basidiomycota</taxon>
        <taxon>Agaricomycotina</taxon>
        <taxon>Agaricomycetes</taxon>
        <taxon>Polyporales</taxon>
        <taxon>Polyporaceae</taxon>
        <taxon>Dichomitus</taxon>
    </lineage>
</organism>
<dbReference type="GO" id="GO:1990904">
    <property type="term" value="C:ribonucleoprotein complex"/>
    <property type="evidence" value="ECO:0007669"/>
    <property type="project" value="UniProtKB-UniRule"/>
</dbReference>
<keyword evidence="3 4" id="KW-0687">Ribonucleoprotein</keyword>
<evidence type="ECO:0000313" key="7">
    <source>
        <dbReference type="EMBL" id="TBU25944.1"/>
    </source>
</evidence>
<dbReference type="Gene3D" id="3.30.160.20">
    <property type="match status" value="1"/>
</dbReference>
<reference evidence="7" key="1">
    <citation type="submission" date="2019-01" db="EMBL/GenBank/DDBJ databases">
        <title>Draft genome sequences of three monokaryotic isolates of the white-rot basidiomycete fungus Dichomitus squalens.</title>
        <authorList>
            <consortium name="DOE Joint Genome Institute"/>
            <person name="Lopez S.C."/>
            <person name="Andreopoulos B."/>
            <person name="Pangilinan J."/>
            <person name="Lipzen A."/>
            <person name="Riley R."/>
            <person name="Ahrendt S."/>
            <person name="Ng V."/>
            <person name="Barry K."/>
            <person name="Daum C."/>
            <person name="Grigoriev I.V."/>
            <person name="Hilden K.S."/>
            <person name="Makela M.R."/>
            <person name="de Vries R.P."/>
        </authorList>
    </citation>
    <scope>NUCLEOTIDE SEQUENCE [LARGE SCALE GENOMIC DNA]</scope>
    <source>
        <strain evidence="7">OM18370.1</strain>
    </source>
</reference>
<dbReference type="SUPFAM" id="SSF54211">
    <property type="entry name" value="Ribosomal protein S5 domain 2-like"/>
    <property type="match status" value="1"/>
</dbReference>
<protein>
    <recommendedName>
        <fullName evidence="6">S5 DRBM domain-containing protein</fullName>
    </recommendedName>
</protein>
<dbReference type="InterPro" id="IPR000851">
    <property type="entry name" value="Ribosomal_uS5"/>
</dbReference>
<dbReference type="InterPro" id="IPR020568">
    <property type="entry name" value="Ribosomal_Su5_D2-typ_SF"/>
</dbReference>
<dbReference type="PROSITE" id="PS00585">
    <property type="entry name" value="RIBOSOMAL_S5"/>
    <property type="match status" value="1"/>
</dbReference>
<dbReference type="OrthoDB" id="309483at2759"/>
<evidence type="ECO:0000256" key="2">
    <source>
        <dbReference type="ARBA" id="ARBA00022980"/>
    </source>
</evidence>
<dbReference type="InterPro" id="IPR014721">
    <property type="entry name" value="Ribsml_uS5_D2-typ_fold_subgr"/>
</dbReference>
<gene>
    <name evidence="7" type="ORF">BD311DRAFT_763612</name>
</gene>
<sequence length="326" mass="36829">MAMSSKAARLAFSTISRHSRRRFSPAVSAWRHYSTPTKRDILSNDDLRRIAQEHQFAEAIEQSQYFPNLMTPDALLDLHNSKTFPPSRHTPYANTVVVRNNPSIFRVAREIEEGQREEVVVVDEIESSTDAMKPIKFLHLPPGELNKLYRASVLRFVKQQTGKGKIERIAILIVVGNGNGLLGLGEGKGADFPSALAKAFPQAVRNMDYVERFEDRTIWTEMESKFCSTRILLRPRPVGFGLACNPIIHEVLKVAGIKDASAKVWGSRNQYQVMKAIVRMLLPGREPTLMGNGLGRRGRTMEKGKELRSAMEIERDRGRRIVPLHT</sequence>
<dbReference type="InterPro" id="IPR018192">
    <property type="entry name" value="Ribosomal_uS5_N_CS"/>
</dbReference>
<dbReference type="EMBL" id="ML143453">
    <property type="protein sequence ID" value="TBU25944.1"/>
    <property type="molecule type" value="Genomic_DNA"/>
</dbReference>
<dbReference type="AlphaFoldDB" id="A0A4Q9MF25"/>
<dbReference type="GO" id="GO:0005840">
    <property type="term" value="C:ribosome"/>
    <property type="evidence" value="ECO:0007669"/>
    <property type="project" value="UniProtKB-KW"/>
</dbReference>
<keyword evidence="2 4" id="KW-0689">Ribosomal protein</keyword>